<dbReference type="Proteomes" id="UP000829354">
    <property type="component" value="Chromosome V"/>
</dbReference>
<organism evidence="1 2">
    <name type="scientific">Caenorhabditis briggsae</name>
    <dbReference type="NCBI Taxonomy" id="6238"/>
    <lineage>
        <taxon>Eukaryota</taxon>
        <taxon>Metazoa</taxon>
        <taxon>Ecdysozoa</taxon>
        <taxon>Nematoda</taxon>
        <taxon>Chromadorea</taxon>
        <taxon>Rhabditida</taxon>
        <taxon>Rhabditina</taxon>
        <taxon>Rhabditomorpha</taxon>
        <taxon>Rhabditoidea</taxon>
        <taxon>Rhabditidae</taxon>
        <taxon>Peloderinae</taxon>
        <taxon>Caenorhabditis</taxon>
    </lineage>
</organism>
<keyword evidence="2" id="KW-1185">Reference proteome</keyword>
<evidence type="ECO:0000313" key="1">
    <source>
        <dbReference type="EMBL" id="UMM36588.1"/>
    </source>
</evidence>
<proteinExistence type="predicted"/>
<dbReference type="EMBL" id="CP092624">
    <property type="protein sequence ID" value="UMM36588.1"/>
    <property type="molecule type" value="Genomic_DNA"/>
</dbReference>
<accession>A0AAE9F656</accession>
<sequence>MFTYLIQIQIYLLPRVLNCYFKVFKVGSGKGLKAEAPHQSFCQMKTKRFDDTFSLISKREIDHDMAYRVGDERFDKDLLSYDLLMRPLKASSFLHFYK</sequence>
<name>A0AAE9F656_CAEBR</name>
<gene>
    <name evidence="1" type="ORF">L5515_008683</name>
</gene>
<evidence type="ECO:0000313" key="2">
    <source>
        <dbReference type="Proteomes" id="UP000829354"/>
    </source>
</evidence>
<dbReference type="AlphaFoldDB" id="A0AAE9F656"/>
<protein>
    <submittedName>
        <fullName evidence="1">Uncharacterized protein</fullName>
    </submittedName>
</protein>
<reference evidence="1 2" key="1">
    <citation type="submission" date="2022-04" db="EMBL/GenBank/DDBJ databases">
        <title>Chromosome-level reference genomes for two strains of Caenorhabditis briggsae: an improved platform for comparative genomics.</title>
        <authorList>
            <person name="Stevens L."/>
            <person name="Andersen E."/>
        </authorList>
    </citation>
    <scope>NUCLEOTIDE SEQUENCE [LARGE SCALE GENOMIC DNA]</scope>
    <source>
        <strain evidence="1">VX34</strain>
        <tissue evidence="1">Whole-organism</tissue>
    </source>
</reference>